<dbReference type="Gene3D" id="3.90.850.10">
    <property type="entry name" value="Fumarylacetoacetase-like, C-terminal domain"/>
    <property type="match status" value="1"/>
</dbReference>
<evidence type="ECO:0000313" key="3">
    <source>
        <dbReference type="Proteomes" id="UP001205740"/>
    </source>
</evidence>
<dbReference type="Pfam" id="PF01557">
    <property type="entry name" value="FAA_hydrolase"/>
    <property type="match status" value="1"/>
</dbReference>
<accession>A0ABT1GX82</accession>
<keyword evidence="2" id="KW-0378">Hydrolase</keyword>
<dbReference type="SUPFAM" id="SSF56529">
    <property type="entry name" value="FAH"/>
    <property type="match status" value="1"/>
</dbReference>
<evidence type="ECO:0000313" key="2">
    <source>
        <dbReference type="EMBL" id="MCP2159354.1"/>
    </source>
</evidence>
<feature type="domain" description="Fumarylacetoacetase-like C-terminal" evidence="1">
    <location>
        <begin position="139"/>
        <end position="326"/>
    </location>
</feature>
<reference evidence="2 3" key="1">
    <citation type="submission" date="2022-06" db="EMBL/GenBank/DDBJ databases">
        <title>Genomic Encyclopedia of Archaeal and Bacterial Type Strains, Phase II (KMG-II): from individual species to whole genera.</title>
        <authorList>
            <person name="Goeker M."/>
        </authorList>
    </citation>
    <scope>NUCLEOTIDE SEQUENCE [LARGE SCALE GENOMIC DNA]</scope>
    <source>
        <strain evidence="2 3">DSM 45037</strain>
    </source>
</reference>
<dbReference type="PANTHER" id="PTHR43211">
    <property type="entry name" value="FUMARYLACETOACETATE HYDROLASE"/>
    <property type="match status" value="1"/>
</dbReference>
<protein>
    <submittedName>
        <fullName evidence="2">Fumarylacetoacetate (FAA) hydrolase family protein</fullName>
    </submittedName>
</protein>
<dbReference type="GO" id="GO:0016787">
    <property type="term" value="F:hydrolase activity"/>
    <property type="evidence" value="ECO:0007669"/>
    <property type="project" value="UniProtKB-KW"/>
</dbReference>
<dbReference type="InterPro" id="IPR036663">
    <property type="entry name" value="Fumarylacetoacetase_C_sf"/>
</dbReference>
<sequence length="336" mass="36764">MRVRRICDGDRRVVAVHHGPSDTWVDLDAAAAVFDRSVRGPLTQDLVDLLAARERGRDMAQRLADRAVGEQVAMVTPAPALPVDVTSLRCFLGWEKHWVQAAHSLVRRNLRAAWPFIRAYETVGRRTFPALRPGAAFGDHPDYYTGNHRTIRADGDEIPWPDYTDLLDYELEFGVVVDHPIRDATPAQATAAIGGFVVFNDVSARDVQWDEHRRSSFGPVVKTKTFASTMGAVMVTPDEILPHLDDLDASVVVDGETWASTSTAGMRWSPGDWLSYASRGEEIGPGELATSGTLPSGSGLEIDRWIRPGQTVTLSIDRIGSVSNRVGAPSTASTPR</sequence>
<proteinExistence type="predicted"/>
<dbReference type="Proteomes" id="UP001205740">
    <property type="component" value="Unassembled WGS sequence"/>
</dbReference>
<comment type="caution">
    <text evidence="2">The sequence shown here is derived from an EMBL/GenBank/DDBJ whole genome shotgun (WGS) entry which is preliminary data.</text>
</comment>
<keyword evidence="3" id="KW-1185">Reference proteome</keyword>
<name>A0ABT1GX82_9NOCA</name>
<dbReference type="EMBL" id="JAMTCG010000001">
    <property type="protein sequence ID" value="MCP2159354.1"/>
    <property type="molecule type" value="Genomic_DNA"/>
</dbReference>
<dbReference type="PANTHER" id="PTHR43211:SF1">
    <property type="entry name" value="BLL6422 PROTEIN"/>
    <property type="match status" value="1"/>
</dbReference>
<dbReference type="InterPro" id="IPR011234">
    <property type="entry name" value="Fumarylacetoacetase-like_C"/>
</dbReference>
<organism evidence="2 3">
    <name type="scientific">Williamsia serinedens</name>
    <dbReference type="NCBI Taxonomy" id="391736"/>
    <lineage>
        <taxon>Bacteria</taxon>
        <taxon>Bacillati</taxon>
        <taxon>Actinomycetota</taxon>
        <taxon>Actinomycetes</taxon>
        <taxon>Mycobacteriales</taxon>
        <taxon>Nocardiaceae</taxon>
        <taxon>Williamsia</taxon>
    </lineage>
</organism>
<gene>
    <name evidence="2" type="ORF">LX12_000518</name>
</gene>
<dbReference type="RefSeq" id="WP_253652926.1">
    <property type="nucleotide sequence ID" value="NZ_BAAAOE010000004.1"/>
</dbReference>
<evidence type="ECO:0000259" key="1">
    <source>
        <dbReference type="Pfam" id="PF01557"/>
    </source>
</evidence>